<evidence type="ECO:0000313" key="1">
    <source>
        <dbReference type="EMBL" id="SEW12834.1"/>
    </source>
</evidence>
<dbReference type="SUPFAM" id="SSF53649">
    <property type="entry name" value="Alkaline phosphatase-like"/>
    <property type="match status" value="1"/>
</dbReference>
<keyword evidence="2" id="KW-1185">Reference proteome</keyword>
<protein>
    <recommendedName>
        <fullName evidence="3">Sulfatase</fullName>
    </recommendedName>
</protein>
<dbReference type="STRING" id="1202768.SAMN05216285_2488"/>
<dbReference type="AlphaFoldDB" id="A0A1I0PEK3"/>
<dbReference type="InterPro" id="IPR017850">
    <property type="entry name" value="Alkaline_phosphatase_core_sf"/>
</dbReference>
<organism evidence="1 2">
    <name type="scientific">Natrinema salifodinae</name>
    <dbReference type="NCBI Taxonomy" id="1202768"/>
    <lineage>
        <taxon>Archaea</taxon>
        <taxon>Methanobacteriati</taxon>
        <taxon>Methanobacteriota</taxon>
        <taxon>Stenosarchaea group</taxon>
        <taxon>Halobacteria</taxon>
        <taxon>Halobacteriales</taxon>
        <taxon>Natrialbaceae</taxon>
        <taxon>Natrinema</taxon>
    </lineage>
</organism>
<gene>
    <name evidence="1" type="ORF">SAMN05216285_2488</name>
</gene>
<accession>A0A1I0PEK3</accession>
<name>A0A1I0PEK3_9EURY</name>
<dbReference type="Proteomes" id="UP000183275">
    <property type="component" value="Unassembled WGS sequence"/>
</dbReference>
<dbReference type="EMBL" id="FOIS01000003">
    <property type="protein sequence ID" value="SEW12834.1"/>
    <property type="molecule type" value="Genomic_DNA"/>
</dbReference>
<sequence>MGLTEKAEMAKAALGNDFLRRQLLLSSVLGPVQKRIRGNDGEYVMDADWDNLLILDGCRYDLFMQLYTKRSLEGEVSEFRSRGSSSPEFLAENFAGRTYNDTVYVTANPHEKRVLDESFYHTDRAWVDDWNDDEGVVLPADLADRALAAHESHPNKRLIVHFMQPHVPFIGDTRLDVESGITSGLRGAVLEDDADVEFESVWQALRDGEVDAGVFWEAYRDNLHRVLDEAVPLADRLPGKTVITADHGNAVGEWATPFPVSVYFHPSNVRMPALNTVPWYVPPYSERKPIVRSEPVDSTAVVESVTTDGTAADTADDADGDVIEDRLSALGYLE</sequence>
<evidence type="ECO:0000313" key="2">
    <source>
        <dbReference type="Proteomes" id="UP000183275"/>
    </source>
</evidence>
<evidence type="ECO:0008006" key="3">
    <source>
        <dbReference type="Google" id="ProtNLM"/>
    </source>
</evidence>
<dbReference type="eggNOG" id="arCOG04525">
    <property type="taxonomic scope" value="Archaea"/>
</dbReference>
<proteinExistence type="predicted"/>
<dbReference type="Gene3D" id="3.40.720.10">
    <property type="entry name" value="Alkaline Phosphatase, subunit A"/>
    <property type="match status" value="1"/>
</dbReference>
<reference evidence="2" key="1">
    <citation type="submission" date="2016-10" db="EMBL/GenBank/DDBJ databases">
        <authorList>
            <person name="Varghese N."/>
        </authorList>
    </citation>
    <scope>NUCLEOTIDE SEQUENCE [LARGE SCALE GENOMIC DNA]</scope>
    <source>
        <strain evidence="2">CGMCC 1.12284</strain>
    </source>
</reference>